<dbReference type="OrthoDB" id="9815018at2"/>
<name>B8E2F2_DICTD</name>
<dbReference type="EMBL" id="CP001251">
    <property type="protein sequence ID" value="ACK42796.1"/>
    <property type="molecule type" value="Genomic_DNA"/>
</dbReference>
<proteinExistence type="predicted"/>
<dbReference type="AlphaFoldDB" id="B8E2F2"/>
<dbReference type="InParanoid" id="B8E2F2"/>
<accession>B8E2F2</accession>
<dbReference type="KEGG" id="dtu:Dtur_1522"/>
<dbReference type="HOGENOM" id="CLU_1270634_0_0_0"/>
<dbReference type="STRING" id="515635.Dtur_1522"/>
<dbReference type="EnsemblBacteria" id="ACK42796">
    <property type="protein sequence ID" value="ACK42796"/>
    <property type="gene ID" value="Dtur_1522"/>
</dbReference>
<organism evidence="1 2">
    <name type="scientific">Dictyoglomus turgidum (strain DSM 6724 / Z-1310)</name>
    <dbReference type="NCBI Taxonomy" id="515635"/>
    <lineage>
        <taxon>Bacteria</taxon>
        <taxon>Pseudomonadati</taxon>
        <taxon>Dictyoglomota</taxon>
        <taxon>Dictyoglomia</taxon>
        <taxon>Dictyoglomales</taxon>
        <taxon>Dictyoglomaceae</taxon>
        <taxon>Dictyoglomus</taxon>
    </lineage>
</organism>
<reference evidence="2" key="1">
    <citation type="journal article" date="2016" name="Front. Microbiol.">
        <title>The complete genome sequence of hyperthermophile Dictyoglomus turgidum DSM 6724 reveals a specialized carbohydrate fermentor.</title>
        <authorList>
            <person name="Brumm P.J."/>
            <person name="Gowda K."/>
            <person name="Robb F.T."/>
            <person name="Mead D.A."/>
        </authorList>
    </citation>
    <scope>NUCLEOTIDE SEQUENCE [LARGE SCALE GENOMIC DNA]</scope>
    <source>
        <strain evidence="2">DSM 6724 / Z-1310</strain>
    </source>
</reference>
<dbReference type="Proteomes" id="UP000007719">
    <property type="component" value="Chromosome"/>
</dbReference>
<keyword evidence="2" id="KW-1185">Reference proteome</keyword>
<evidence type="ECO:0000313" key="2">
    <source>
        <dbReference type="Proteomes" id="UP000007719"/>
    </source>
</evidence>
<protein>
    <submittedName>
        <fullName evidence="1">DNA double-strand break repair RAD50 ATPase, putative</fullName>
    </submittedName>
</protein>
<evidence type="ECO:0000313" key="1">
    <source>
        <dbReference type="EMBL" id="ACK42796.1"/>
    </source>
</evidence>
<gene>
    <name evidence="1" type="ordered locus">Dtur_1522</name>
</gene>
<sequence length="217" mass="26240">MRDLLERIYLPFSWGKETLFYFYHFQKGEEEKLIKSFNYFKDFQNWMIKNKSKFNKLIRRLNEIKDLRGEILVTLRTTENLNNISLIIDDIKNLICQENIILPEDILIPDMKYLSYENFLWEVLSFYLKMTKFITFAINFDKFPKLSERFKGKKLYKYNTPYKMEEEKSFLQNLILAICGVPGFEEIEFSLLNSISPKRNSLPETLEIKDDIFIFHK</sequence>